<reference evidence="9 10" key="2">
    <citation type="journal article" date="2016" name="Genome Announc.">
        <title>Draft Genome Sequence of Erythromycin- and Oxytetracycline-Sensitive Nocardia seriolae Strain U-1 (NBRC 110359).</title>
        <authorList>
            <person name="Imajoh M."/>
            <person name="Sukeda M."/>
            <person name="Shimizu M."/>
            <person name="Yamane J."/>
            <person name="Ohnishi K."/>
            <person name="Oshima S."/>
        </authorList>
    </citation>
    <scope>NUCLEOTIDE SEQUENCE [LARGE SCALE GENOMIC DNA]</scope>
    <source>
        <strain evidence="9 10">U-1</strain>
    </source>
</reference>
<dbReference type="Proteomes" id="UP000037179">
    <property type="component" value="Unassembled WGS sequence"/>
</dbReference>
<keyword evidence="6 7" id="KW-0472">Membrane</keyword>
<organism evidence="9 10">
    <name type="scientific">Nocardia seriolae</name>
    <dbReference type="NCBI Taxonomy" id="37332"/>
    <lineage>
        <taxon>Bacteria</taxon>
        <taxon>Bacillati</taxon>
        <taxon>Actinomycetota</taxon>
        <taxon>Actinomycetes</taxon>
        <taxon>Mycobacteriales</taxon>
        <taxon>Nocardiaceae</taxon>
        <taxon>Nocardia</taxon>
    </lineage>
</organism>
<dbReference type="PANTHER" id="PTHR43077">
    <property type="entry name" value="TRANSPORT PERMEASE YVFS-RELATED"/>
    <property type="match status" value="1"/>
</dbReference>
<evidence type="ECO:0000256" key="5">
    <source>
        <dbReference type="ARBA" id="ARBA00022989"/>
    </source>
</evidence>
<dbReference type="InterPro" id="IPR051328">
    <property type="entry name" value="T7SS_ABC-Transporter"/>
</dbReference>
<dbReference type="KEGG" id="nsr:NS506_06374"/>
<feature type="transmembrane region" description="Helical" evidence="7">
    <location>
        <begin position="83"/>
        <end position="104"/>
    </location>
</feature>
<dbReference type="PANTHER" id="PTHR43077:SF8">
    <property type="entry name" value="DOXORUBICIN RESISTANCE ABC TRANSPORTER PERMEASE PROTEIN DRRB"/>
    <property type="match status" value="1"/>
</dbReference>
<feature type="transmembrane region" description="Helical" evidence="7">
    <location>
        <begin position="163"/>
        <end position="184"/>
    </location>
</feature>
<dbReference type="Proteomes" id="UP000180166">
    <property type="component" value="Chromosome"/>
</dbReference>
<gene>
    <name evidence="8" type="ORF">NS506_06374</name>
    <name evidence="9" type="ORF">NSK11_contig00131-0005</name>
</gene>
<reference evidence="8 11" key="3">
    <citation type="submission" date="2016-10" db="EMBL/GenBank/DDBJ databases">
        <title>Genome sequence of Nocardia seriolae strain EM150506, isolated from Anguila japonica.</title>
        <authorList>
            <person name="Han H.-J."/>
        </authorList>
    </citation>
    <scope>NUCLEOTIDE SEQUENCE [LARGE SCALE GENOMIC DNA]</scope>
    <source>
        <strain evidence="8 11">EM150506</strain>
    </source>
</reference>
<dbReference type="RefSeq" id="WP_045439245.1">
    <property type="nucleotide sequence ID" value="NZ_AP017900.1"/>
</dbReference>
<feature type="transmembrane region" description="Helical" evidence="7">
    <location>
        <begin position="196"/>
        <end position="214"/>
    </location>
</feature>
<feature type="transmembrane region" description="Helical" evidence="7">
    <location>
        <begin position="45"/>
        <end position="63"/>
    </location>
</feature>
<comment type="subcellular location">
    <subcellularLocation>
        <location evidence="1">Cell membrane</location>
        <topology evidence="1">Multi-pass membrane protein</topology>
    </subcellularLocation>
</comment>
<keyword evidence="10" id="KW-1185">Reference proteome</keyword>
<evidence type="ECO:0000256" key="2">
    <source>
        <dbReference type="ARBA" id="ARBA00007783"/>
    </source>
</evidence>
<evidence type="ECO:0000256" key="4">
    <source>
        <dbReference type="ARBA" id="ARBA00022692"/>
    </source>
</evidence>
<evidence type="ECO:0000313" key="10">
    <source>
        <dbReference type="Proteomes" id="UP000037179"/>
    </source>
</evidence>
<dbReference type="AlphaFoldDB" id="A0A0B8NMH2"/>
<sequence length="282" mass="30177">MTADLRLEAQAAPGNWLTDLRATPATLAQWWVLTVRLIAPSVKTGEILTAILAPITFTISFYIPLNRVMTFAGLGFSSYAQFMAPIVILQAAAFTAVSAAFRAATDAVSGLDRRFDAMPMHPLVPAAARMSSNVFRLLIGMASAVVSIYVVGFRFVGGAAHTLGFLALGMLIGIAFCLGADAIGTFTRSPEATSQMLVLPPLILGMLSTGLAPAHQFPHWVQFFVRNQPVSQFAEGLRALGGDTLGKAHPVTWALMTPPLLWIAAIVAVSCYFIARQNLKRS</sequence>
<accession>A0A0B8NMH2</accession>
<dbReference type="GO" id="GO:0140359">
    <property type="term" value="F:ABC-type transporter activity"/>
    <property type="evidence" value="ECO:0007669"/>
    <property type="project" value="InterPro"/>
</dbReference>
<proteinExistence type="inferred from homology"/>
<evidence type="ECO:0000313" key="8">
    <source>
        <dbReference type="EMBL" id="APB00410.1"/>
    </source>
</evidence>
<evidence type="ECO:0000256" key="3">
    <source>
        <dbReference type="ARBA" id="ARBA00022475"/>
    </source>
</evidence>
<name>A0A0B8NMH2_9NOCA</name>
<keyword evidence="4 7" id="KW-0812">Transmembrane</keyword>
<keyword evidence="3" id="KW-1003">Cell membrane</keyword>
<feature type="transmembrane region" description="Helical" evidence="7">
    <location>
        <begin position="253"/>
        <end position="275"/>
    </location>
</feature>
<feature type="transmembrane region" description="Helical" evidence="7">
    <location>
        <begin position="137"/>
        <end position="157"/>
    </location>
</feature>
<dbReference type="EMBL" id="CP017839">
    <property type="protein sequence ID" value="APB00410.1"/>
    <property type="molecule type" value="Genomic_DNA"/>
</dbReference>
<dbReference type="InterPro" id="IPR000412">
    <property type="entry name" value="ABC_2_transport"/>
</dbReference>
<dbReference type="EMBL" id="BBYQ01000131">
    <property type="protein sequence ID" value="GAP31880.1"/>
    <property type="molecule type" value="Genomic_DNA"/>
</dbReference>
<evidence type="ECO:0000313" key="9">
    <source>
        <dbReference type="EMBL" id="GAP31880.1"/>
    </source>
</evidence>
<dbReference type="PIRSF" id="PIRSF006648">
    <property type="entry name" value="DrrB"/>
    <property type="match status" value="1"/>
</dbReference>
<dbReference type="OrthoDB" id="8988363at2"/>
<evidence type="ECO:0000256" key="1">
    <source>
        <dbReference type="ARBA" id="ARBA00004651"/>
    </source>
</evidence>
<dbReference type="GeneID" id="93373736"/>
<keyword evidence="5 7" id="KW-1133">Transmembrane helix</keyword>
<comment type="similarity">
    <text evidence="2">Belongs to the ABC-2 integral membrane protein family.</text>
</comment>
<evidence type="ECO:0000313" key="11">
    <source>
        <dbReference type="Proteomes" id="UP000180166"/>
    </source>
</evidence>
<reference evidence="10" key="1">
    <citation type="submission" date="2015-07" db="EMBL/GenBank/DDBJ databases">
        <title>Nocardia seriolae U-1 whole genome shotgun sequence.</title>
        <authorList>
            <person name="Imajoh M."/>
            <person name="Fukumoto Y."/>
            <person name="Sukeda M."/>
            <person name="Yamane J."/>
            <person name="Yamasaki K."/>
            <person name="Shimizu M."/>
            <person name="Ohnishi K."/>
            <person name="Oshima S."/>
        </authorList>
    </citation>
    <scope>NUCLEOTIDE SEQUENCE [LARGE SCALE GENOMIC DNA]</scope>
    <source>
        <strain evidence="10">U-1</strain>
    </source>
</reference>
<evidence type="ECO:0000256" key="7">
    <source>
        <dbReference type="SAM" id="Phobius"/>
    </source>
</evidence>
<evidence type="ECO:0000256" key="6">
    <source>
        <dbReference type="ARBA" id="ARBA00023136"/>
    </source>
</evidence>
<protein>
    <submittedName>
        <fullName evidence="9">Antibiotic transporter</fullName>
    </submittedName>
    <submittedName>
        <fullName evidence="8">Doxorubicin resistance ABC transporter permease protein DrrB</fullName>
    </submittedName>
</protein>
<dbReference type="GO" id="GO:0043190">
    <property type="term" value="C:ATP-binding cassette (ABC) transporter complex"/>
    <property type="evidence" value="ECO:0007669"/>
    <property type="project" value="InterPro"/>
</dbReference>